<dbReference type="AlphaFoldDB" id="A0A8D8I714"/>
<dbReference type="EMBL" id="HBUE01235316">
    <property type="protein sequence ID" value="CAG6546896.1"/>
    <property type="molecule type" value="Transcribed_RNA"/>
</dbReference>
<protein>
    <submittedName>
        <fullName evidence="2">(northern house mosquito) hypothetical protein</fullName>
    </submittedName>
</protein>
<sequence length="100" mass="10648">MRNPAADVQEKAGRLQRPEEADQNAGGTQRRISQAKLGLRGGSEKVRRPKGPGRAVQEGNPRSARQARLRDGQNDEDRVRAQPAAGQAVGGPTGEGKPSE</sequence>
<dbReference type="EMBL" id="HBUE01342227">
    <property type="protein sequence ID" value="CAG6599079.1"/>
    <property type="molecule type" value="Transcribed_RNA"/>
</dbReference>
<feature type="region of interest" description="Disordered" evidence="1">
    <location>
        <begin position="1"/>
        <end position="100"/>
    </location>
</feature>
<accession>A0A8D8I714</accession>
<evidence type="ECO:0000313" key="2">
    <source>
        <dbReference type="EMBL" id="CAG6546896.1"/>
    </source>
</evidence>
<feature type="compositionally biased region" description="Basic and acidic residues" evidence="1">
    <location>
        <begin position="8"/>
        <end position="20"/>
    </location>
</feature>
<reference evidence="2" key="1">
    <citation type="submission" date="2021-05" db="EMBL/GenBank/DDBJ databases">
        <authorList>
            <person name="Alioto T."/>
            <person name="Alioto T."/>
            <person name="Gomez Garrido J."/>
        </authorList>
    </citation>
    <scope>NUCLEOTIDE SEQUENCE</scope>
</reference>
<evidence type="ECO:0000256" key="1">
    <source>
        <dbReference type="SAM" id="MobiDB-lite"/>
    </source>
</evidence>
<organism evidence="2">
    <name type="scientific">Culex pipiens</name>
    <name type="common">House mosquito</name>
    <dbReference type="NCBI Taxonomy" id="7175"/>
    <lineage>
        <taxon>Eukaryota</taxon>
        <taxon>Metazoa</taxon>
        <taxon>Ecdysozoa</taxon>
        <taxon>Arthropoda</taxon>
        <taxon>Hexapoda</taxon>
        <taxon>Insecta</taxon>
        <taxon>Pterygota</taxon>
        <taxon>Neoptera</taxon>
        <taxon>Endopterygota</taxon>
        <taxon>Diptera</taxon>
        <taxon>Nematocera</taxon>
        <taxon>Culicoidea</taxon>
        <taxon>Culicidae</taxon>
        <taxon>Culicinae</taxon>
        <taxon>Culicini</taxon>
        <taxon>Culex</taxon>
        <taxon>Culex</taxon>
    </lineage>
</organism>
<name>A0A8D8I714_CULPI</name>
<proteinExistence type="predicted"/>
<feature type="compositionally biased region" description="Basic and acidic residues" evidence="1">
    <location>
        <begin position="68"/>
        <end position="80"/>
    </location>
</feature>